<dbReference type="Proteomes" id="UP001589748">
    <property type="component" value="Unassembled WGS sequence"/>
</dbReference>
<dbReference type="InterPro" id="IPR000835">
    <property type="entry name" value="HTH_MarR-typ"/>
</dbReference>
<dbReference type="PANTHER" id="PTHR33164:SF57">
    <property type="entry name" value="MARR-FAMILY TRANSCRIPTIONAL REGULATOR"/>
    <property type="match status" value="1"/>
</dbReference>
<dbReference type="SMART" id="SM00347">
    <property type="entry name" value="HTH_MARR"/>
    <property type="match status" value="1"/>
</dbReference>
<dbReference type="PRINTS" id="PR00598">
    <property type="entry name" value="HTHMARR"/>
</dbReference>
<dbReference type="Pfam" id="PF01047">
    <property type="entry name" value="MarR"/>
    <property type="match status" value="1"/>
</dbReference>
<dbReference type="PROSITE" id="PS50995">
    <property type="entry name" value="HTH_MARR_2"/>
    <property type="match status" value="1"/>
</dbReference>
<keyword evidence="3" id="KW-1185">Reference proteome</keyword>
<name>A0ABV5LQ00_9ACTN</name>
<dbReference type="InterPro" id="IPR036388">
    <property type="entry name" value="WH-like_DNA-bd_sf"/>
</dbReference>
<protein>
    <submittedName>
        <fullName evidence="2">MarR family winged helix-turn-helix transcriptional regulator</fullName>
    </submittedName>
</protein>
<sequence length="185" mass="19967">MTEPAAAPPPLPDRPDGLVAALADGLLRQVRAQHQLKCLLNRGRSESERAVHLALFVLHDGGPQRAGALAEQLGTDPSTTSRQTAELVRLGLIEKLPDPDDRRASLLAVTTAGQDLVTQLRRRRDAFITQAVADLDDDELRTFTALTARFTAGVERLREDALAGCLDLTVAETPSPRTAPQETHA</sequence>
<dbReference type="InterPro" id="IPR039422">
    <property type="entry name" value="MarR/SlyA-like"/>
</dbReference>
<proteinExistence type="predicted"/>
<dbReference type="EMBL" id="JBHMDM010000002">
    <property type="protein sequence ID" value="MFB9376118.1"/>
    <property type="molecule type" value="Genomic_DNA"/>
</dbReference>
<dbReference type="InterPro" id="IPR036390">
    <property type="entry name" value="WH_DNA-bd_sf"/>
</dbReference>
<evidence type="ECO:0000259" key="1">
    <source>
        <dbReference type="PROSITE" id="PS50995"/>
    </source>
</evidence>
<dbReference type="Gene3D" id="1.10.10.10">
    <property type="entry name" value="Winged helix-like DNA-binding domain superfamily/Winged helix DNA-binding domain"/>
    <property type="match status" value="1"/>
</dbReference>
<dbReference type="PANTHER" id="PTHR33164">
    <property type="entry name" value="TRANSCRIPTIONAL REGULATOR, MARR FAMILY"/>
    <property type="match status" value="1"/>
</dbReference>
<accession>A0ABV5LQ00</accession>
<evidence type="ECO:0000313" key="2">
    <source>
        <dbReference type="EMBL" id="MFB9376118.1"/>
    </source>
</evidence>
<feature type="domain" description="HTH marR-type" evidence="1">
    <location>
        <begin position="19"/>
        <end position="152"/>
    </location>
</feature>
<comment type="caution">
    <text evidence="2">The sequence shown here is derived from an EMBL/GenBank/DDBJ whole genome shotgun (WGS) entry which is preliminary data.</text>
</comment>
<dbReference type="SUPFAM" id="SSF46785">
    <property type="entry name" value="Winged helix' DNA-binding domain"/>
    <property type="match status" value="1"/>
</dbReference>
<organism evidence="2 3">
    <name type="scientific">Kineococcus gynurae</name>
    <dbReference type="NCBI Taxonomy" id="452979"/>
    <lineage>
        <taxon>Bacteria</taxon>
        <taxon>Bacillati</taxon>
        <taxon>Actinomycetota</taxon>
        <taxon>Actinomycetes</taxon>
        <taxon>Kineosporiales</taxon>
        <taxon>Kineosporiaceae</taxon>
        <taxon>Kineococcus</taxon>
    </lineage>
</organism>
<reference evidence="2 3" key="1">
    <citation type="submission" date="2024-09" db="EMBL/GenBank/DDBJ databases">
        <authorList>
            <person name="Sun Q."/>
            <person name="Mori K."/>
        </authorList>
    </citation>
    <scope>NUCLEOTIDE SEQUENCE [LARGE SCALE GENOMIC DNA]</scope>
    <source>
        <strain evidence="2 3">TISTR 1856</strain>
    </source>
</reference>
<evidence type="ECO:0000313" key="3">
    <source>
        <dbReference type="Proteomes" id="UP001589748"/>
    </source>
</evidence>
<dbReference type="RefSeq" id="WP_380134591.1">
    <property type="nucleotide sequence ID" value="NZ_JBHLUI010000002.1"/>
</dbReference>
<gene>
    <name evidence="2" type="ORF">ACFFVI_03965</name>
</gene>